<proteinExistence type="inferred from homology"/>
<evidence type="ECO:0000256" key="11">
    <source>
        <dbReference type="ARBA" id="ARBA00048778"/>
    </source>
</evidence>
<dbReference type="InterPro" id="IPR003959">
    <property type="entry name" value="ATPase_AAA_core"/>
</dbReference>
<evidence type="ECO:0000256" key="7">
    <source>
        <dbReference type="ARBA" id="ARBA00022840"/>
    </source>
</evidence>
<dbReference type="GO" id="GO:0016887">
    <property type="term" value="F:ATP hydrolysis activity"/>
    <property type="evidence" value="ECO:0007669"/>
    <property type="project" value="InterPro"/>
</dbReference>
<gene>
    <name evidence="14" type="ORF">INT44_007136</name>
</gene>
<dbReference type="EMBL" id="JAEPRA010000018">
    <property type="protein sequence ID" value="KAG2173545.1"/>
    <property type="molecule type" value="Genomic_DNA"/>
</dbReference>
<evidence type="ECO:0000256" key="8">
    <source>
        <dbReference type="ARBA" id="ARBA00022989"/>
    </source>
</evidence>
<dbReference type="SMART" id="SM00382">
    <property type="entry name" value="AAA"/>
    <property type="match status" value="1"/>
</dbReference>
<dbReference type="Gene3D" id="3.40.50.300">
    <property type="entry name" value="P-loop containing nucleotide triphosphate hydrolases"/>
    <property type="match status" value="1"/>
</dbReference>
<accession>A0A8H7PH26</accession>
<reference evidence="14" key="1">
    <citation type="submission" date="2020-12" db="EMBL/GenBank/DDBJ databases">
        <title>Metabolic potential, ecology and presence of endohyphal bacteria is reflected in genomic diversity of Mucoromycotina.</title>
        <authorList>
            <person name="Muszewska A."/>
            <person name="Okrasinska A."/>
            <person name="Steczkiewicz K."/>
            <person name="Drgas O."/>
            <person name="Orlowska M."/>
            <person name="Perlinska-Lenart U."/>
            <person name="Aleksandrzak-Piekarczyk T."/>
            <person name="Szatraj K."/>
            <person name="Zielenkiewicz U."/>
            <person name="Pilsyk S."/>
            <person name="Malc E."/>
            <person name="Mieczkowski P."/>
            <person name="Kruszewska J.S."/>
            <person name="Biernat P."/>
            <person name="Pawlowska J."/>
        </authorList>
    </citation>
    <scope>NUCLEOTIDE SEQUENCE</scope>
    <source>
        <strain evidence="14">WA0000051536</strain>
    </source>
</reference>
<dbReference type="GO" id="GO:0005524">
    <property type="term" value="F:ATP binding"/>
    <property type="evidence" value="ECO:0007669"/>
    <property type="project" value="UniProtKB-KW"/>
</dbReference>
<feature type="compositionally biased region" description="Basic and acidic residues" evidence="12">
    <location>
        <begin position="472"/>
        <end position="485"/>
    </location>
</feature>
<dbReference type="OrthoDB" id="10251412at2759"/>
<dbReference type="InterPro" id="IPR014851">
    <property type="entry name" value="BCS1_N"/>
</dbReference>
<dbReference type="Proteomes" id="UP000612746">
    <property type="component" value="Unassembled WGS sequence"/>
</dbReference>
<protein>
    <recommendedName>
        <fullName evidence="13">AAA+ ATPase domain-containing protein</fullName>
    </recommendedName>
</protein>
<evidence type="ECO:0000256" key="4">
    <source>
        <dbReference type="ARBA" id="ARBA00022741"/>
    </source>
</evidence>
<evidence type="ECO:0000313" key="14">
    <source>
        <dbReference type="EMBL" id="KAG2173545.1"/>
    </source>
</evidence>
<dbReference type="InterPro" id="IPR003593">
    <property type="entry name" value="AAA+_ATPase"/>
</dbReference>
<dbReference type="InterPro" id="IPR050747">
    <property type="entry name" value="Mitochondrial_chaperone_BCS1"/>
</dbReference>
<dbReference type="Pfam" id="PF00004">
    <property type="entry name" value="AAA"/>
    <property type="match status" value="1"/>
</dbReference>
<comment type="caution">
    <text evidence="14">The sequence shown here is derived from an EMBL/GenBank/DDBJ whole genome shotgun (WGS) entry which is preliminary data.</text>
</comment>
<comment type="catalytic activity">
    <reaction evidence="11">
        <text>ATP + H2O = ADP + phosphate + H(+)</text>
        <dbReference type="Rhea" id="RHEA:13065"/>
        <dbReference type="ChEBI" id="CHEBI:15377"/>
        <dbReference type="ChEBI" id="CHEBI:15378"/>
        <dbReference type="ChEBI" id="CHEBI:30616"/>
        <dbReference type="ChEBI" id="CHEBI:43474"/>
        <dbReference type="ChEBI" id="CHEBI:456216"/>
    </reaction>
    <physiologicalReaction direction="left-to-right" evidence="11">
        <dbReference type="Rhea" id="RHEA:13066"/>
    </physiologicalReaction>
</comment>
<evidence type="ECO:0000256" key="3">
    <source>
        <dbReference type="ARBA" id="ARBA00022692"/>
    </source>
</evidence>
<dbReference type="Pfam" id="PF08740">
    <property type="entry name" value="BCS1_N"/>
    <property type="match status" value="1"/>
</dbReference>
<keyword evidence="4" id="KW-0547">Nucleotide-binding</keyword>
<evidence type="ECO:0000256" key="2">
    <source>
        <dbReference type="ARBA" id="ARBA00007448"/>
    </source>
</evidence>
<dbReference type="AlphaFoldDB" id="A0A8H7PH26"/>
<keyword evidence="9" id="KW-0496">Mitochondrion</keyword>
<comment type="similarity">
    <text evidence="2">Belongs to the AAA ATPase family. BCS1 subfamily.</text>
</comment>
<dbReference type="GO" id="GO:0005743">
    <property type="term" value="C:mitochondrial inner membrane"/>
    <property type="evidence" value="ECO:0007669"/>
    <property type="project" value="UniProtKB-SubCell"/>
</dbReference>
<evidence type="ECO:0000256" key="12">
    <source>
        <dbReference type="SAM" id="MobiDB-lite"/>
    </source>
</evidence>
<feature type="domain" description="AAA+ ATPase" evidence="13">
    <location>
        <begin position="268"/>
        <end position="401"/>
    </location>
</feature>
<keyword evidence="8" id="KW-1133">Transmembrane helix</keyword>
<keyword evidence="5" id="KW-0999">Mitochondrion inner membrane</keyword>
<evidence type="ECO:0000256" key="10">
    <source>
        <dbReference type="ARBA" id="ARBA00023136"/>
    </source>
</evidence>
<keyword evidence="3" id="KW-0812">Transmembrane</keyword>
<comment type="subcellular location">
    <subcellularLocation>
        <location evidence="1">Mitochondrion inner membrane</location>
        <topology evidence="1">Single-pass membrane protein</topology>
    </subcellularLocation>
</comment>
<sequence>MILLADIPQYLNQTITTLEHYSEPEAWIKIIGPRLFAMLSRYLNNDVVIVGFGVYAYSVLYEVYNVMYQAAWDRLFTLFYATIMIEHGDPIFGCVSEFLSEKTSQLPRLSEAVARAQWEGDESDDENIANPQRPSVVLGPPLGQVNTITYKGYRLEVSRYKSSDTGSNYDDMFNRFLPQTEYISVRIRFGSMATLKGILEEWKDRYYDKKFGKCIVYRYLLQRDASIVKVPRRFETVVMKEGQKEALLKDIKTFLDQGDWFQKRGIPYRRGYLLHGPPGTGKTSTIEAIAGELHMNVSIISLNNDLDDNRFLSCLQHKPRNSILLIEDVDSIKMNTNDEPTDTTKLHSGGISLSSLLNALDGIVGQEGSVVFMTCNDTSKLPPALLRPGRIDMKLHMGLADEFQIRHMYKRFFDESGSYDLERLVKLLPKEEIAPAELQNFFMMYSLQNATKNICDGVDDFLEDVRKDREQARRHAERMKQKRDIYGNLSKEGTPPPTPTSDDELQNIKKIVLKVAENGHLCLAQS</sequence>
<evidence type="ECO:0000256" key="6">
    <source>
        <dbReference type="ARBA" id="ARBA00022801"/>
    </source>
</evidence>
<dbReference type="SUPFAM" id="SSF52540">
    <property type="entry name" value="P-loop containing nucleoside triphosphate hydrolases"/>
    <property type="match status" value="1"/>
</dbReference>
<evidence type="ECO:0000256" key="5">
    <source>
        <dbReference type="ARBA" id="ARBA00022792"/>
    </source>
</evidence>
<dbReference type="PANTHER" id="PTHR23070">
    <property type="entry name" value="BCS1 AAA-TYPE ATPASE"/>
    <property type="match status" value="1"/>
</dbReference>
<name>A0A8H7PH26_9FUNG</name>
<keyword evidence="15" id="KW-1185">Reference proteome</keyword>
<evidence type="ECO:0000259" key="13">
    <source>
        <dbReference type="SMART" id="SM00382"/>
    </source>
</evidence>
<evidence type="ECO:0000256" key="1">
    <source>
        <dbReference type="ARBA" id="ARBA00004434"/>
    </source>
</evidence>
<keyword evidence="7" id="KW-0067">ATP-binding</keyword>
<dbReference type="InterPro" id="IPR027417">
    <property type="entry name" value="P-loop_NTPase"/>
</dbReference>
<dbReference type="Pfam" id="PF25426">
    <property type="entry name" value="AAA_lid_BCS1"/>
    <property type="match status" value="1"/>
</dbReference>
<evidence type="ECO:0000313" key="15">
    <source>
        <dbReference type="Proteomes" id="UP000612746"/>
    </source>
</evidence>
<evidence type="ECO:0000256" key="9">
    <source>
        <dbReference type="ARBA" id="ARBA00023128"/>
    </source>
</evidence>
<organism evidence="14 15">
    <name type="scientific">Umbelopsis vinacea</name>
    <dbReference type="NCBI Taxonomy" id="44442"/>
    <lineage>
        <taxon>Eukaryota</taxon>
        <taxon>Fungi</taxon>
        <taxon>Fungi incertae sedis</taxon>
        <taxon>Mucoromycota</taxon>
        <taxon>Mucoromycotina</taxon>
        <taxon>Umbelopsidomycetes</taxon>
        <taxon>Umbelopsidales</taxon>
        <taxon>Umbelopsidaceae</taxon>
        <taxon>Umbelopsis</taxon>
    </lineage>
</organism>
<keyword evidence="6" id="KW-0378">Hydrolase</keyword>
<feature type="region of interest" description="Disordered" evidence="12">
    <location>
        <begin position="472"/>
        <end position="504"/>
    </location>
</feature>
<dbReference type="InterPro" id="IPR057495">
    <property type="entry name" value="AAA_lid_BCS1"/>
</dbReference>
<keyword evidence="10" id="KW-0472">Membrane</keyword>